<feature type="region of interest" description="Disordered" evidence="1">
    <location>
        <begin position="29"/>
        <end position="55"/>
    </location>
</feature>
<comment type="caution">
    <text evidence="2">The sequence shown here is derived from an EMBL/GenBank/DDBJ whole genome shotgun (WGS) entry which is preliminary data.</text>
</comment>
<dbReference type="OrthoDB" id="3062683at2759"/>
<dbReference type="Proteomes" id="UP000284842">
    <property type="component" value="Unassembled WGS sequence"/>
</dbReference>
<sequence>MPSSKKNHRVSQKKFYLKNLEDERLKARLRSQRNRSKETPEAALIRKQKHREAQARYRAKNKLVLKTQSWQYRMDKKWRQAKEKDEQEYQAMLRDMDPQTRAVFL</sequence>
<reference evidence="2 3" key="1">
    <citation type="journal article" date="2018" name="Evol. Lett.">
        <title>Horizontal gene cluster transfer increased hallucinogenic mushroom diversity.</title>
        <authorList>
            <person name="Reynolds H.T."/>
            <person name="Vijayakumar V."/>
            <person name="Gluck-Thaler E."/>
            <person name="Korotkin H.B."/>
            <person name="Matheny P.B."/>
            <person name="Slot J.C."/>
        </authorList>
    </citation>
    <scope>NUCLEOTIDE SEQUENCE [LARGE SCALE GENOMIC DNA]</scope>
    <source>
        <strain evidence="2 3">2629</strain>
    </source>
</reference>
<dbReference type="AlphaFoldDB" id="A0A409WRM1"/>
<evidence type="ECO:0000256" key="1">
    <source>
        <dbReference type="SAM" id="MobiDB-lite"/>
    </source>
</evidence>
<proteinExistence type="predicted"/>
<evidence type="ECO:0000313" key="3">
    <source>
        <dbReference type="Proteomes" id="UP000284842"/>
    </source>
</evidence>
<protein>
    <submittedName>
        <fullName evidence="2">Uncharacterized protein</fullName>
    </submittedName>
</protein>
<dbReference type="InParanoid" id="A0A409WRM1"/>
<accession>A0A409WRM1</accession>
<keyword evidence="3" id="KW-1185">Reference proteome</keyword>
<name>A0A409WRM1_9AGAR</name>
<organism evidence="2 3">
    <name type="scientific">Panaeolus cyanescens</name>
    <dbReference type="NCBI Taxonomy" id="181874"/>
    <lineage>
        <taxon>Eukaryota</taxon>
        <taxon>Fungi</taxon>
        <taxon>Dikarya</taxon>
        <taxon>Basidiomycota</taxon>
        <taxon>Agaricomycotina</taxon>
        <taxon>Agaricomycetes</taxon>
        <taxon>Agaricomycetidae</taxon>
        <taxon>Agaricales</taxon>
        <taxon>Agaricineae</taxon>
        <taxon>Galeropsidaceae</taxon>
        <taxon>Panaeolus</taxon>
    </lineage>
</organism>
<evidence type="ECO:0000313" key="2">
    <source>
        <dbReference type="EMBL" id="PPQ81137.1"/>
    </source>
</evidence>
<dbReference type="EMBL" id="NHTK01005308">
    <property type="protein sequence ID" value="PPQ81137.1"/>
    <property type="molecule type" value="Genomic_DNA"/>
</dbReference>
<gene>
    <name evidence="2" type="ORF">CVT24_007877</name>
</gene>